<dbReference type="EMBL" id="CADCTK010000664">
    <property type="protein sequence ID" value="CAA9272323.1"/>
    <property type="molecule type" value="Genomic_DNA"/>
</dbReference>
<feature type="compositionally biased region" description="Basic residues" evidence="1">
    <location>
        <begin position="1"/>
        <end position="18"/>
    </location>
</feature>
<proteinExistence type="predicted"/>
<gene>
    <name evidence="2" type="ORF">AVDCRST_MAG26-2884</name>
</gene>
<sequence length="119" mass="13186">CPRRPLGRRWDRRRRRLPPRSSASRCSSSARGTGAASRRTRFATSEARWPGAETRASSSPRAPPQSRPRRRRRATVRRQSTSSTASGCAICSRSISFGVRTTLRTIRGRGGQPGVLCHV</sequence>
<name>A0A6J4J7H5_9CHLR</name>
<feature type="compositionally biased region" description="Low complexity" evidence="1">
    <location>
        <begin position="19"/>
        <end position="60"/>
    </location>
</feature>
<evidence type="ECO:0000256" key="1">
    <source>
        <dbReference type="SAM" id="MobiDB-lite"/>
    </source>
</evidence>
<feature type="compositionally biased region" description="Basic residues" evidence="1">
    <location>
        <begin position="67"/>
        <end position="76"/>
    </location>
</feature>
<reference evidence="2" key="1">
    <citation type="submission" date="2020-02" db="EMBL/GenBank/DDBJ databases">
        <authorList>
            <person name="Meier V. D."/>
        </authorList>
    </citation>
    <scope>NUCLEOTIDE SEQUENCE</scope>
    <source>
        <strain evidence="2">AVDCRST_MAG26</strain>
    </source>
</reference>
<feature type="non-terminal residue" evidence="2">
    <location>
        <position position="119"/>
    </location>
</feature>
<protein>
    <submittedName>
        <fullName evidence="2">Mrr restriction system protein</fullName>
    </submittedName>
</protein>
<accession>A0A6J4J7H5</accession>
<feature type="non-terminal residue" evidence="2">
    <location>
        <position position="1"/>
    </location>
</feature>
<feature type="compositionally biased region" description="Low complexity" evidence="1">
    <location>
        <begin position="77"/>
        <end position="86"/>
    </location>
</feature>
<dbReference type="AlphaFoldDB" id="A0A6J4J7H5"/>
<feature type="region of interest" description="Disordered" evidence="1">
    <location>
        <begin position="1"/>
        <end position="87"/>
    </location>
</feature>
<organism evidence="2">
    <name type="scientific">uncultured Chloroflexia bacterium</name>
    <dbReference type="NCBI Taxonomy" id="1672391"/>
    <lineage>
        <taxon>Bacteria</taxon>
        <taxon>Bacillati</taxon>
        <taxon>Chloroflexota</taxon>
        <taxon>Chloroflexia</taxon>
        <taxon>environmental samples</taxon>
    </lineage>
</organism>
<evidence type="ECO:0000313" key="2">
    <source>
        <dbReference type="EMBL" id="CAA9272323.1"/>
    </source>
</evidence>